<keyword evidence="2" id="KW-1133">Transmembrane helix</keyword>
<evidence type="ECO:0000313" key="3">
    <source>
        <dbReference type="EMBL" id="ELQ32843.1"/>
    </source>
</evidence>
<name>A0AA97PFP7_PYRO3</name>
<keyword evidence="2" id="KW-0472">Membrane</keyword>
<organism evidence="3">
    <name type="scientific">Pyricularia oryzae (strain Y34)</name>
    <name type="common">Rice blast fungus</name>
    <name type="synonym">Magnaporthe oryzae</name>
    <dbReference type="NCBI Taxonomy" id="1143189"/>
    <lineage>
        <taxon>Eukaryota</taxon>
        <taxon>Fungi</taxon>
        <taxon>Dikarya</taxon>
        <taxon>Ascomycota</taxon>
        <taxon>Pezizomycotina</taxon>
        <taxon>Sordariomycetes</taxon>
        <taxon>Sordariomycetidae</taxon>
        <taxon>Magnaporthales</taxon>
        <taxon>Pyriculariaceae</taxon>
        <taxon>Pyricularia</taxon>
    </lineage>
</organism>
<dbReference type="AlphaFoldDB" id="A0AA97PFP7"/>
<feature type="region of interest" description="Disordered" evidence="1">
    <location>
        <begin position="215"/>
        <end position="240"/>
    </location>
</feature>
<gene>
    <name evidence="3" type="ORF">OOU_Y34scaffold01028g13</name>
</gene>
<accession>A0AA97PFP7</accession>
<evidence type="ECO:0000256" key="1">
    <source>
        <dbReference type="SAM" id="MobiDB-lite"/>
    </source>
</evidence>
<dbReference type="Proteomes" id="UP000011086">
    <property type="component" value="Unassembled WGS sequence"/>
</dbReference>
<reference evidence="3" key="1">
    <citation type="journal article" date="2012" name="PLoS Genet.">
        <title>Comparative analysis of the genomes of two field isolates of the rice blast fungus Magnaporthe oryzae.</title>
        <authorList>
            <person name="Xue M."/>
            <person name="Yang J."/>
            <person name="Li Z."/>
            <person name="Hu S."/>
            <person name="Yao N."/>
            <person name="Dean R.A."/>
            <person name="Zhao W."/>
            <person name="Shen M."/>
            <person name="Zhang H."/>
            <person name="Li C."/>
            <person name="Liu L."/>
            <person name="Cao L."/>
            <person name="Xu X."/>
            <person name="Xing Y."/>
            <person name="Hsiang T."/>
            <person name="Zhang Z."/>
            <person name="Xu J.R."/>
            <person name="Peng Y.L."/>
        </authorList>
    </citation>
    <scope>NUCLEOTIDE SEQUENCE</scope>
    <source>
        <strain evidence="3">Y34</strain>
    </source>
</reference>
<feature type="compositionally biased region" description="Basic and acidic residues" evidence="1">
    <location>
        <begin position="222"/>
        <end position="231"/>
    </location>
</feature>
<evidence type="ECO:0000256" key="2">
    <source>
        <dbReference type="SAM" id="Phobius"/>
    </source>
</evidence>
<dbReference type="EMBL" id="JH793993">
    <property type="protein sequence ID" value="ELQ32843.1"/>
    <property type="molecule type" value="Genomic_DNA"/>
</dbReference>
<feature type="region of interest" description="Disordered" evidence="1">
    <location>
        <begin position="156"/>
        <end position="178"/>
    </location>
</feature>
<protein>
    <submittedName>
        <fullName evidence="3">Uncharacterized protein</fullName>
    </submittedName>
</protein>
<sequence length="324" mass="34177">MDDRFSHPQPSDPLAIFNVWAAQPDSCGYVGGWSLRVPSPGHCPAKASKPCGTGVQLRCCPPDLECRGADDYFGCYCCLPGEDCVPRVLEKPKCPTSEWSQWAINGTFEIGGFCCLPGLKGISIRLANNTFGFGCASPDATLAEYEGWAVEMPPSPCARVDSPASTTSPTGGLATSGPANDGLATGRIAGLVVGVILGVALVMAGAWFVLRKRRKGNGRGGDASKEGDSGDKTLAGAAAAGAAWPAERHFSQASTAVPHEMESQRWAHEMEDRSTVMPPELPPVTSMWRHNPDYEFVVVPSSTHSSTVSPLNRMGASPRGMPPT</sequence>
<proteinExistence type="predicted"/>
<keyword evidence="2" id="KW-0812">Transmembrane</keyword>
<feature type="region of interest" description="Disordered" evidence="1">
    <location>
        <begin position="302"/>
        <end position="324"/>
    </location>
</feature>
<feature type="transmembrane region" description="Helical" evidence="2">
    <location>
        <begin position="188"/>
        <end position="210"/>
    </location>
</feature>